<dbReference type="PROSITE" id="PS50043">
    <property type="entry name" value="HTH_LUXR_2"/>
    <property type="match status" value="1"/>
</dbReference>
<evidence type="ECO:0000256" key="5">
    <source>
        <dbReference type="PROSITE-ProRule" id="PRU00169"/>
    </source>
</evidence>
<evidence type="ECO:0000313" key="8">
    <source>
        <dbReference type="EMBL" id="MFD2422643.1"/>
    </source>
</evidence>
<evidence type="ECO:0000256" key="1">
    <source>
        <dbReference type="ARBA" id="ARBA00022553"/>
    </source>
</evidence>
<reference evidence="9" key="1">
    <citation type="journal article" date="2019" name="Int. J. Syst. Evol. Microbiol.">
        <title>The Global Catalogue of Microorganisms (GCM) 10K type strain sequencing project: providing services to taxonomists for standard genome sequencing and annotation.</title>
        <authorList>
            <consortium name="The Broad Institute Genomics Platform"/>
            <consortium name="The Broad Institute Genome Sequencing Center for Infectious Disease"/>
            <person name="Wu L."/>
            <person name="Ma J."/>
        </authorList>
    </citation>
    <scope>NUCLEOTIDE SEQUENCE [LARGE SCALE GENOMIC DNA]</scope>
    <source>
        <strain evidence="9">CGMCC 4.7645</strain>
    </source>
</reference>
<feature type="domain" description="HTH luxR-type" evidence="6">
    <location>
        <begin position="155"/>
        <end position="220"/>
    </location>
</feature>
<evidence type="ECO:0000256" key="2">
    <source>
        <dbReference type="ARBA" id="ARBA00023015"/>
    </source>
</evidence>
<evidence type="ECO:0000256" key="3">
    <source>
        <dbReference type="ARBA" id="ARBA00023125"/>
    </source>
</evidence>
<dbReference type="SMART" id="SM00448">
    <property type="entry name" value="REC"/>
    <property type="match status" value="1"/>
</dbReference>
<dbReference type="PROSITE" id="PS00622">
    <property type="entry name" value="HTH_LUXR_1"/>
    <property type="match status" value="1"/>
</dbReference>
<keyword evidence="1 5" id="KW-0597">Phosphoprotein</keyword>
<keyword evidence="2" id="KW-0805">Transcription regulation</keyword>
<evidence type="ECO:0000259" key="7">
    <source>
        <dbReference type="PROSITE" id="PS50110"/>
    </source>
</evidence>
<proteinExistence type="predicted"/>
<dbReference type="PANTHER" id="PTHR43214">
    <property type="entry name" value="TWO-COMPONENT RESPONSE REGULATOR"/>
    <property type="match status" value="1"/>
</dbReference>
<evidence type="ECO:0000259" key="6">
    <source>
        <dbReference type="PROSITE" id="PS50043"/>
    </source>
</evidence>
<organism evidence="8 9">
    <name type="scientific">Amycolatopsis pigmentata</name>
    <dbReference type="NCBI Taxonomy" id="450801"/>
    <lineage>
        <taxon>Bacteria</taxon>
        <taxon>Bacillati</taxon>
        <taxon>Actinomycetota</taxon>
        <taxon>Actinomycetes</taxon>
        <taxon>Pseudonocardiales</taxon>
        <taxon>Pseudonocardiaceae</taxon>
        <taxon>Amycolatopsis</taxon>
    </lineage>
</organism>
<dbReference type="InterPro" id="IPR039420">
    <property type="entry name" value="WalR-like"/>
</dbReference>
<gene>
    <name evidence="8" type="ORF">ACFSXZ_40605</name>
</gene>
<dbReference type="InterPro" id="IPR016032">
    <property type="entry name" value="Sig_transdc_resp-reg_C-effctor"/>
</dbReference>
<name>A0ABW5G5R0_9PSEU</name>
<evidence type="ECO:0000313" key="9">
    <source>
        <dbReference type="Proteomes" id="UP001597417"/>
    </source>
</evidence>
<dbReference type="InterPro" id="IPR011006">
    <property type="entry name" value="CheY-like_superfamily"/>
</dbReference>
<protein>
    <submittedName>
        <fullName evidence="8">Response regulator</fullName>
    </submittedName>
</protein>
<dbReference type="PANTHER" id="PTHR43214:SF24">
    <property type="entry name" value="TRANSCRIPTIONAL REGULATORY PROTEIN NARL-RELATED"/>
    <property type="match status" value="1"/>
</dbReference>
<keyword evidence="9" id="KW-1185">Reference proteome</keyword>
<dbReference type="Pfam" id="PF00072">
    <property type="entry name" value="Response_reg"/>
    <property type="match status" value="1"/>
</dbReference>
<dbReference type="SMART" id="SM00421">
    <property type="entry name" value="HTH_LUXR"/>
    <property type="match status" value="1"/>
</dbReference>
<keyword evidence="3" id="KW-0238">DNA-binding</keyword>
<dbReference type="Gene3D" id="3.40.50.2300">
    <property type="match status" value="1"/>
</dbReference>
<dbReference type="PRINTS" id="PR00038">
    <property type="entry name" value="HTHLUXR"/>
</dbReference>
<dbReference type="Proteomes" id="UP001597417">
    <property type="component" value="Unassembled WGS sequence"/>
</dbReference>
<comment type="caution">
    <text evidence="8">The sequence shown here is derived from an EMBL/GenBank/DDBJ whole genome shotgun (WGS) entry which is preliminary data.</text>
</comment>
<feature type="modified residue" description="4-aspartylphosphate" evidence="5">
    <location>
        <position position="59"/>
    </location>
</feature>
<accession>A0ABW5G5R0</accession>
<evidence type="ECO:0000256" key="4">
    <source>
        <dbReference type="ARBA" id="ARBA00023163"/>
    </source>
</evidence>
<dbReference type="CDD" id="cd06170">
    <property type="entry name" value="LuxR_C_like"/>
    <property type="match status" value="1"/>
</dbReference>
<dbReference type="RefSeq" id="WP_378271824.1">
    <property type="nucleotide sequence ID" value="NZ_JBHUKR010000029.1"/>
</dbReference>
<feature type="domain" description="Response regulatory" evidence="7">
    <location>
        <begin position="8"/>
        <end position="127"/>
    </location>
</feature>
<dbReference type="CDD" id="cd17535">
    <property type="entry name" value="REC_NarL-like"/>
    <property type="match status" value="1"/>
</dbReference>
<dbReference type="PROSITE" id="PS50110">
    <property type="entry name" value="RESPONSE_REGULATORY"/>
    <property type="match status" value="1"/>
</dbReference>
<dbReference type="InterPro" id="IPR001789">
    <property type="entry name" value="Sig_transdc_resp-reg_receiver"/>
</dbReference>
<dbReference type="SUPFAM" id="SSF46894">
    <property type="entry name" value="C-terminal effector domain of the bipartite response regulators"/>
    <property type="match status" value="1"/>
</dbReference>
<dbReference type="Pfam" id="PF00196">
    <property type="entry name" value="GerE"/>
    <property type="match status" value="1"/>
</dbReference>
<dbReference type="InterPro" id="IPR058245">
    <property type="entry name" value="NreC/VraR/RcsB-like_REC"/>
</dbReference>
<sequence>MSDALPIRVLLADDQSLIRMGLRGVLESEPGFTVVGEAGDGAAAVQAVRAGDVDIVLMDLRMPGVDGIEATRQLTADPGASPGVAILVLTTFETDEYVLRALTAGARGYLGKDADPEVLLAAIRVVARGSTLLSPRATRALIARAITPGALDPRAAEALATLTGREREIAGLAARGLTNGEIAERLVISPFTVKTHINRAMAKLGARDRAALVIALHAGGAVEIPPTQ</sequence>
<keyword evidence="4" id="KW-0804">Transcription</keyword>
<dbReference type="InterPro" id="IPR000792">
    <property type="entry name" value="Tscrpt_reg_LuxR_C"/>
</dbReference>
<dbReference type="SUPFAM" id="SSF52172">
    <property type="entry name" value="CheY-like"/>
    <property type="match status" value="1"/>
</dbReference>
<dbReference type="EMBL" id="JBHUKR010000029">
    <property type="protein sequence ID" value="MFD2422643.1"/>
    <property type="molecule type" value="Genomic_DNA"/>
</dbReference>